<evidence type="ECO:0000259" key="1">
    <source>
        <dbReference type="Pfam" id="PF18135"/>
    </source>
</evidence>
<dbReference type="RefSeq" id="WP_331481867.1">
    <property type="nucleotide sequence ID" value="NZ_JAAGMQ010000769.1"/>
</dbReference>
<feature type="non-terminal residue" evidence="2">
    <location>
        <position position="1"/>
    </location>
</feature>
<dbReference type="Pfam" id="PF18135">
    <property type="entry name" value="Type_ISP_C"/>
    <property type="match status" value="1"/>
</dbReference>
<evidence type="ECO:0000313" key="2">
    <source>
        <dbReference type="EMBL" id="NEC36566.1"/>
    </source>
</evidence>
<dbReference type="AlphaFoldDB" id="A0A6G3TJ55"/>
<gene>
    <name evidence="2" type="ORF">G3I66_25810</name>
</gene>
<name>A0A6G3TJ55_9ACTN</name>
<feature type="domain" description="Type ISP restriction-modification enzyme LLaBIII C-terminal specificity" evidence="1">
    <location>
        <begin position="16"/>
        <end position="89"/>
    </location>
</feature>
<comment type="caution">
    <text evidence="2">The sequence shown here is derived from an EMBL/GenBank/DDBJ whole genome shotgun (WGS) entry which is preliminary data.</text>
</comment>
<dbReference type="InterPro" id="IPR041635">
    <property type="entry name" value="Type_ISP_LLaBIII_C"/>
</dbReference>
<keyword evidence="2" id="KW-0489">Methyltransferase</keyword>
<evidence type="ECO:0000313" key="3">
    <source>
        <dbReference type="Proteomes" id="UP000475666"/>
    </source>
</evidence>
<organism evidence="2 3">
    <name type="scientific">Streptomyces rubrogriseus</name>
    <dbReference type="NCBI Taxonomy" id="194673"/>
    <lineage>
        <taxon>Bacteria</taxon>
        <taxon>Bacillati</taxon>
        <taxon>Actinomycetota</taxon>
        <taxon>Actinomycetes</taxon>
        <taxon>Kitasatosporales</taxon>
        <taxon>Streptomycetaceae</taxon>
        <taxon>Streptomyces</taxon>
        <taxon>Streptomyces violaceoruber group</taxon>
    </lineage>
</organism>
<dbReference type="GO" id="GO:0008168">
    <property type="term" value="F:methyltransferase activity"/>
    <property type="evidence" value="ECO:0007669"/>
    <property type="project" value="UniProtKB-KW"/>
</dbReference>
<protein>
    <submittedName>
        <fullName evidence="2">DNA methyltransferase</fullName>
    </submittedName>
</protein>
<accession>A0A6G3TJ55</accession>
<sequence>LPGGRRPYVRAPLPPRPPALRYDREEEALFLDEGRISPVPPGAWDFEVGGVRVLEQWFAARADEGEPGTLTAIRPAGWPQSWTSELLELITVLALLADVRDECRELTVTDEITTTELLEAGVLPVPGAARRPASVLDDREEGPEGQLALL</sequence>
<dbReference type="GO" id="GO:0032259">
    <property type="term" value="P:methylation"/>
    <property type="evidence" value="ECO:0007669"/>
    <property type="project" value="UniProtKB-KW"/>
</dbReference>
<dbReference type="Proteomes" id="UP000475666">
    <property type="component" value="Unassembled WGS sequence"/>
</dbReference>
<reference evidence="2 3" key="1">
    <citation type="submission" date="2020-01" db="EMBL/GenBank/DDBJ databases">
        <title>Insect and environment-associated Actinomycetes.</title>
        <authorList>
            <person name="Currrie C."/>
            <person name="Chevrette M."/>
            <person name="Carlson C."/>
            <person name="Stubbendieck R."/>
            <person name="Wendt-Pienkowski E."/>
        </authorList>
    </citation>
    <scope>NUCLEOTIDE SEQUENCE [LARGE SCALE GENOMIC DNA]</scope>
    <source>
        <strain evidence="2 3">SID7739</strain>
    </source>
</reference>
<dbReference type="EMBL" id="JAAGMQ010000769">
    <property type="protein sequence ID" value="NEC36566.1"/>
    <property type="molecule type" value="Genomic_DNA"/>
</dbReference>
<proteinExistence type="predicted"/>
<keyword evidence="2" id="KW-0808">Transferase</keyword>